<sequence>MILNNQAKIGLFEKNLQNEKGLFLFDFKTNEKKILEEYLDWKPKSISPDGRKIAITISSQQTKLEKTDLLVIEHDTNTVLLNTYKYYVYDVAFDLRGSKLLVVANNKKPFCIDLIKNEIIAELPKLIRLYKGDLDLQNDTFLAPCEQKKDTCYLFNFKTGETDVQKFGTKEKISRVKYSVDLTSIYVITETNILYCFDRNFKIEWSRDFNSIGRINSSEIFSTEYGNYIAVYSTSTKTNNWGAEFVINSENGELINQIEGNQFRGRFATNYFDNKVLLHTFKTIDLLTGEVSENQVI</sequence>
<dbReference type="SUPFAM" id="SSF69322">
    <property type="entry name" value="Tricorn protease domain 2"/>
    <property type="match status" value="1"/>
</dbReference>
<comment type="caution">
    <text evidence="1">The sequence shown here is derived from an EMBL/GenBank/DDBJ whole genome shotgun (WGS) entry which is preliminary data.</text>
</comment>
<reference evidence="1 2" key="1">
    <citation type="submission" date="2018-04" db="EMBL/GenBank/DDBJ databases">
        <title>Sphingobacterium sp. M46 Genome.</title>
        <authorList>
            <person name="Cheng J."/>
            <person name="Li Y."/>
        </authorList>
    </citation>
    <scope>NUCLEOTIDE SEQUENCE [LARGE SCALE GENOMIC DNA]</scope>
    <source>
        <strain evidence="1 2">M46</strain>
    </source>
</reference>
<evidence type="ECO:0000313" key="2">
    <source>
        <dbReference type="Proteomes" id="UP000250831"/>
    </source>
</evidence>
<organism evidence="1 2">
    <name type="scientific">Sphingobacterium athyrii</name>
    <dbReference type="NCBI Taxonomy" id="2152717"/>
    <lineage>
        <taxon>Bacteria</taxon>
        <taxon>Pseudomonadati</taxon>
        <taxon>Bacteroidota</taxon>
        <taxon>Sphingobacteriia</taxon>
        <taxon>Sphingobacteriales</taxon>
        <taxon>Sphingobacteriaceae</taxon>
        <taxon>Sphingobacterium</taxon>
    </lineage>
</organism>
<protein>
    <submittedName>
        <fullName evidence="1">Uncharacterized protein</fullName>
    </submittedName>
</protein>
<dbReference type="RefSeq" id="WP_108634474.1">
    <property type="nucleotide sequence ID" value="NZ_QCXX01000003.1"/>
</dbReference>
<proteinExistence type="predicted"/>
<accession>A0A363NUQ4</accession>
<dbReference type="EMBL" id="QCXX01000003">
    <property type="protein sequence ID" value="PUV24546.1"/>
    <property type="molecule type" value="Genomic_DNA"/>
</dbReference>
<dbReference type="OrthoDB" id="680253at2"/>
<dbReference type="AlphaFoldDB" id="A0A363NUQ4"/>
<name>A0A363NUQ4_9SPHI</name>
<gene>
    <name evidence="1" type="ORF">DCO56_14490</name>
</gene>
<keyword evidence="2" id="KW-1185">Reference proteome</keyword>
<dbReference type="Proteomes" id="UP000250831">
    <property type="component" value="Unassembled WGS sequence"/>
</dbReference>
<evidence type="ECO:0000313" key="1">
    <source>
        <dbReference type="EMBL" id="PUV24546.1"/>
    </source>
</evidence>